<keyword evidence="5" id="KW-0964">Secreted</keyword>
<keyword evidence="8" id="KW-0969">Cilium</keyword>
<dbReference type="EMBL" id="CP136864">
    <property type="protein sequence ID" value="WOJ93295.1"/>
    <property type="molecule type" value="Genomic_DNA"/>
</dbReference>
<keyword evidence="8" id="KW-0966">Cell projection</keyword>
<keyword evidence="3 5" id="KW-0175">Coiled coil</keyword>
<keyword evidence="4 5" id="KW-0975">Bacterial flagellum</keyword>
<feature type="domain" description="Flagellar hook-associated protein 2 C-terminal" evidence="7">
    <location>
        <begin position="585"/>
        <end position="658"/>
    </location>
</feature>
<dbReference type="Pfam" id="PF02465">
    <property type="entry name" value="FliD_N"/>
    <property type="match status" value="1"/>
</dbReference>
<dbReference type="InterPro" id="IPR040026">
    <property type="entry name" value="FliD"/>
</dbReference>
<dbReference type="Pfam" id="PF07195">
    <property type="entry name" value="FliD_C"/>
    <property type="match status" value="2"/>
</dbReference>
<sequence length="680" mass="68480">MVAATGIGSGLDIEGLVTSLVNAERAPAQNRLVQQEATLTSELSAFGTLQGALAGLQSSVSTLTQQSTFNQRSATSSNNAAVTVSASADAAASSYQLQVDQLAQSQSLASGSFASLTDTVGEGTLTFRFGATDYTPAVDPTPASYNGFTVNADRASASITIDSSNNTLQGLSDAINDADIGVAAAIVNDGSGYRLLLSSDQTGAANSIEVQVDDTGDNIDTDDAGLSRLAFNANANNLEQTVAGQSAAFSINGLALTSETNSVANVIDGVSLNLRETTDSAATLSISENSSAVRSAIEGFVSAYNAFVSTANNLTAFNAETGAAAPLQGDFTARSVINQVRSALTASADGFNGPFSTLAELGVTTQANGTLSINDSTLNAALADNFDSVAGVFAQVGTIADSSISFEGATADTVVGRYAVDITQLATQGGLAGTGITDPATSAVVLDGTNNSFSLTINGVDSANISLTEGTYNSAEALAAEIQSRINGDSALSEAGVSVSVAFNASFELQITSTRYGSESSVAVNSNTTTALGLAGAVATTGVDVAGTIGGVAATGNGQLLTAASGSDAEGVRLTISGGALGARGDIEVSNGIGIALNGLLTGLTQTNGLLDLRTDGLQSGVDRISDDRDALDRRLEALEARYRRQFNALDTLLANLQSTGSFITQQLANIPIPGANSNN</sequence>
<reference evidence="8 9" key="1">
    <citation type="submission" date="2023-10" db="EMBL/GenBank/DDBJ databases">
        <title>Two novel species belonging to the OM43/NOR5 clade.</title>
        <authorList>
            <person name="Park M."/>
        </authorList>
    </citation>
    <scope>NUCLEOTIDE SEQUENCE [LARGE SCALE GENOMIC DNA]</scope>
    <source>
        <strain evidence="8 9">IMCC43200</strain>
    </source>
</reference>
<organism evidence="8 9">
    <name type="scientific">Congregibacter variabilis</name>
    <dbReference type="NCBI Taxonomy" id="3081200"/>
    <lineage>
        <taxon>Bacteria</taxon>
        <taxon>Pseudomonadati</taxon>
        <taxon>Pseudomonadota</taxon>
        <taxon>Gammaproteobacteria</taxon>
        <taxon>Cellvibrionales</taxon>
        <taxon>Halieaceae</taxon>
        <taxon>Congregibacter</taxon>
    </lineage>
</organism>
<evidence type="ECO:0000256" key="2">
    <source>
        <dbReference type="ARBA" id="ARBA00011255"/>
    </source>
</evidence>
<accession>A0ABZ0I2C8</accession>
<evidence type="ECO:0000256" key="4">
    <source>
        <dbReference type="ARBA" id="ARBA00023143"/>
    </source>
</evidence>
<comment type="similarity">
    <text evidence="1 5">Belongs to the FliD family.</text>
</comment>
<evidence type="ECO:0000256" key="1">
    <source>
        <dbReference type="ARBA" id="ARBA00009764"/>
    </source>
</evidence>
<evidence type="ECO:0000259" key="6">
    <source>
        <dbReference type="Pfam" id="PF02465"/>
    </source>
</evidence>
<dbReference type="Proteomes" id="UP001626537">
    <property type="component" value="Chromosome"/>
</dbReference>
<dbReference type="RefSeq" id="WP_407347943.1">
    <property type="nucleotide sequence ID" value="NZ_CP136864.1"/>
</dbReference>
<feature type="domain" description="Flagellar hook-associated protein 2 C-terminal" evidence="7">
    <location>
        <begin position="244"/>
        <end position="418"/>
    </location>
</feature>
<name>A0ABZ0I2C8_9GAMM</name>
<evidence type="ECO:0000313" key="8">
    <source>
        <dbReference type="EMBL" id="WOJ93295.1"/>
    </source>
</evidence>
<keyword evidence="9" id="KW-1185">Reference proteome</keyword>
<keyword evidence="8" id="KW-0282">Flagellum</keyword>
<protein>
    <recommendedName>
        <fullName evidence="5">Flagellar hook-associated protein 2</fullName>
        <shortName evidence="5">HAP2</shortName>
    </recommendedName>
    <alternativeName>
        <fullName evidence="5">Flagellar cap protein</fullName>
    </alternativeName>
</protein>
<dbReference type="PANTHER" id="PTHR30288:SF0">
    <property type="entry name" value="FLAGELLAR HOOK-ASSOCIATED PROTEIN 2"/>
    <property type="match status" value="1"/>
</dbReference>
<evidence type="ECO:0000259" key="7">
    <source>
        <dbReference type="Pfam" id="PF07195"/>
    </source>
</evidence>
<evidence type="ECO:0000256" key="5">
    <source>
        <dbReference type="RuleBase" id="RU362066"/>
    </source>
</evidence>
<dbReference type="InterPro" id="IPR010809">
    <property type="entry name" value="FliD_C"/>
</dbReference>
<proteinExistence type="inferred from homology"/>
<comment type="subunit">
    <text evidence="2 5">Homopentamer.</text>
</comment>
<dbReference type="PANTHER" id="PTHR30288">
    <property type="entry name" value="FLAGELLAR CAP/ASSEMBLY PROTEIN FLID"/>
    <property type="match status" value="1"/>
</dbReference>
<evidence type="ECO:0000256" key="3">
    <source>
        <dbReference type="ARBA" id="ARBA00023054"/>
    </source>
</evidence>
<dbReference type="InterPro" id="IPR003481">
    <property type="entry name" value="FliD_N"/>
</dbReference>
<feature type="coiled-coil region" evidence="5">
    <location>
        <begin position="622"/>
        <end position="656"/>
    </location>
</feature>
<gene>
    <name evidence="8" type="primary">fliD</name>
    <name evidence="8" type="ORF">R0135_16145</name>
</gene>
<comment type="function">
    <text evidence="5">Required for morphogenesis and for the elongation of the flagellar filament by facilitating polymerization of the flagellin monomers at the tip of growing filament. Forms a capping structure, which prevents flagellin subunits (transported through the central channel of the flagellum) from leaking out without polymerization at the distal end.</text>
</comment>
<comment type="subcellular location">
    <subcellularLocation>
        <location evidence="5">Secreted</location>
    </subcellularLocation>
    <subcellularLocation>
        <location evidence="5">Bacterial flagellum</location>
    </subcellularLocation>
</comment>
<feature type="domain" description="Flagellar hook-associated protein 2 N-terminal" evidence="6">
    <location>
        <begin position="9"/>
        <end position="106"/>
    </location>
</feature>
<evidence type="ECO:0000313" key="9">
    <source>
        <dbReference type="Proteomes" id="UP001626537"/>
    </source>
</evidence>